<name>A0AAD3RNV5_CRYJA</name>
<keyword evidence="1" id="KW-0472">Membrane</keyword>
<evidence type="ECO:0000313" key="4">
    <source>
        <dbReference type="Proteomes" id="UP001234787"/>
    </source>
</evidence>
<keyword evidence="4" id="KW-1185">Reference proteome</keyword>
<dbReference type="AlphaFoldDB" id="A0AAD3RNV5"/>
<gene>
    <name evidence="2" type="ORF">SUGI_1421270</name>
    <name evidence="3" type="ORF">SUGI_1421340</name>
</gene>
<organism evidence="3 4">
    <name type="scientific">Cryptomeria japonica</name>
    <name type="common">Japanese cedar</name>
    <name type="synonym">Cupressus japonica</name>
    <dbReference type="NCBI Taxonomy" id="3369"/>
    <lineage>
        <taxon>Eukaryota</taxon>
        <taxon>Viridiplantae</taxon>
        <taxon>Streptophyta</taxon>
        <taxon>Embryophyta</taxon>
        <taxon>Tracheophyta</taxon>
        <taxon>Spermatophyta</taxon>
        <taxon>Pinopsida</taxon>
        <taxon>Pinidae</taxon>
        <taxon>Conifers II</taxon>
        <taxon>Cupressales</taxon>
        <taxon>Cupressaceae</taxon>
        <taxon>Cryptomeria</taxon>
    </lineage>
</organism>
<comment type="caution">
    <text evidence="3">The sequence shown here is derived from an EMBL/GenBank/DDBJ whole genome shotgun (WGS) entry which is preliminary data.</text>
</comment>
<evidence type="ECO:0000313" key="3">
    <source>
        <dbReference type="EMBL" id="GLJ58147.1"/>
    </source>
</evidence>
<evidence type="ECO:0000313" key="2">
    <source>
        <dbReference type="EMBL" id="GLJ58140.1"/>
    </source>
</evidence>
<sequence>MAFKIEYEWFFAVMMGMAIIMFAGTGMATAEDTEGSKSLLSMTQATTQAPFHVHSARITERKSRPSDSVETVLAEMPITEQAALRDAIFFLFFLLFLTSLAILCLFSASKL</sequence>
<evidence type="ECO:0000256" key="1">
    <source>
        <dbReference type="SAM" id="Phobius"/>
    </source>
</evidence>
<protein>
    <submittedName>
        <fullName evidence="3">Uncharacterized protein</fullName>
    </submittedName>
</protein>
<proteinExistence type="predicted"/>
<keyword evidence="1" id="KW-1133">Transmembrane helix</keyword>
<feature type="transmembrane region" description="Helical" evidence="1">
    <location>
        <begin position="9"/>
        <end position="30"/>
    </location>
</feature>
<keyword evidence="1" id="KW-0812">Transmembrane</keyword>
<reference evidence="3" key="1">
    <citation type="submission" date="2022-12" db="EMBL/GenBank/DDBJ databases">
        <title>Chromosome-Level Genome Assembly of Japanese Cedar (Cryptomeriajaponica D. Don).</title>
        <authorList>
            <person name="Fujino T."/>
            <person name="Yamaguchi K."/>
            <person name="Yokoyama T."/>
            <person name="Hamanaka T."/>
            <person name="Harazono Y."/>
            <person name="Kamada H."/>
            <person name="Kobayashi W."/>
            <person name="Ujino-Ihara T."/>
            <person name="Uchiyama K."/>
            <person name="Matsumoto A."/>
            <person name="Izuno A."/>
            <person name="Tsumura Y."/>
            <person name="Toyoda A."/>
            <person name="Shigenobu S."/>
            <person name="Moriguchi Y."/>
            <person name="Ueno S."/>
            <person name="Kasahara M."/>
        </authorList>
    </citation>
    <scope>NUCLEOTIDE SEQUENCE</scope>
</reference>
<feature type="transmembrane region" description="Helical" evidence="1">
    <location>
        <begin position="87"/>
        <end position="108"/>
    </location>
</feature>
<dbReference type="EMBL" id="BSEH01000287">
    <property type="protein sequence ID" value="GLJ58140.1"/>
    <property type="molecule type" value="Genomic_DNA"/>
</dbReference>
<dbReference type="Proteomes" id="UP001234787">
    <property type="component" value="Unassembled WGS sequence"/>
</dbReference>
<dbReference type="EMBL" id="BSEH01000287">
    <property type="protein sequence ID" value="GLJ58147.1"/>
    <property type="molecule type" value="Genomic_DNA"/>
</dbReference>
<accession>A0AAD3RNV5</accession>